<evidence type="ECO:0000259" key="1">
    <source>
        <dbReference type="PROSITE" id="PS50835"/>
    </source>
</evidence>
<dbReference type="Proteomes" id="UP001159363">
    <property type="component" value="Chromosome 12"/>
</dbReference>
<evidence type="ECO:0000313" key="3">
    <source>
        <dbReference type="Proteomes" id="UP001159363"/>
    </source>
</evidence>
<dbReference type="EMBL" id="JARBHB010000013">
    <property type="protein sequence ID" value="KAJ8870267.1"/>
    <property type="molecule type" value="Genomic_DNA"/>
</dbReference>
<name>A0ABQ9GFM4_9NEOP</name>
<protein>
    <recommendedName>
        <fullName evidence="1">Ig-like domain-containing protein</fullName>
    </recommendedName>
</protein>
<keyword evidence="3" id="KW-1185">Reference proteome</keyword>
<dbReference type="InterPro" id="IPR007110">
    <property type="entry name" value="Ig-like_dom"/>
</dbReference>
<sequence length="463" mass="51005">MTIPDNGLLGSFLAFVWNDNGFTSAEQREGHLEAGSRQNCGVRNTRGVLRGSHSASCRSLQQCPEHTGDVVTIHPPAITYGEKAEYFIRASCALEVFRASQSTQILERGEAEQLIHYERFRSLVCLACYCVLNELNHWYKYLPPDQYLELRASESESESERERERARGQVQGGPEFRLLVSSRLVPRAETNACCVATTGPGEAVQWRQAAPRTPEDLSSITGLTVLISGEDGAEVECEAGKTGDSRENPHAKATSAMFPMRENPDGPVGIEPGSPWWKACSLATKPLLSRVATVAQQLKHSPPTKATWVRSPIGTLPPRVLSLGNRAGRCQWSAGFLGDLQFTLSLHSGSVPYSPRFILIGSQDLYLKNRSDLSTPLLRSKHGQVIRARPQWTKRPGVEDGFDLHKNGIKFLVSEDLLSNNTHLKCDLTDLSSASHNQSKCGSACREARSFKARSLDIPQPNI</sequence>
<proteinExistence type="predicted"/>
<reference evidence="2 3" key="1">
    <citation type="submission" date="2023-02" db="EMBL/GenBank/DDBJ databases">
        <title>LHISI_Scaffold_Assembly.</title>
        <authorList>
            <person name="Stuart O.P."/>
            <person name="Cleave R."/>
            <person name="Magrath M.J.L."/>
            <person name="Mikheyev A.S."/>
        </authorList>
    </citation>
    <scope>NUCLEOTIDE SEQUENCE [LARGE SCALE GENOMIC DNA]</scope>
    <source>
        <strain evidence="2">Daus_M_001</strain>
        <tissue evidence="2">Leg muscle</tissue>
    </source>
</reference>
<accession>A0ABQ9GFM4</accession>
<comment type="caution">
    <text evidence="2">The sequence shown here is derived from an EMBL/GenBank/DDBJ whole genome shotgun (WGS) entry which is preliminary data.</text>
</comment>
<evidence type="ECO:0000313" key="2">
    <source>
        <dbReference type="EMBL" id="KAJ8870267.1"/>
    </source>
</evidence>
<organism evidence="2 3">
    <name type="scientific">Dryococelus australis</name>
    <dbReference type="NCBI Taxonomy" id="614101"/>
    <lineage>
        <taxon>Eukaryota</taxon>
        <taxon>Metazoa</taxon>
        <taxon>Ecdysozoa</taxon>
        <taxon>Arthropoda</taxon>
        <taxon>Hexapoda</taxon>
        <taxon>Insecta</taxon>
        <taxon>Pterygota</taxon>
        <taxon>Neoptera</taxon>
        <taxon>Polyneoptera</taxon>
        <taxon>Phasmatodea</taxon>
        <taxon>Verophasmatodea</taxon>
        <taxon>Anareolatae</taxon>
        <taxon>Phasmatidae</taxon>
        <taxon>Eurycanthinae</taxon>
        <taxon>Dryococelus</taxon>
    </lineage>
</organism>
<feature type="domain" description="Ig-like" evidence="1">
    <location>
        <begin position="174"/>
        <end position="254"/>
    </location>
</feature>
<dbReference type="PROSITE" id="PS50835">
    <property type="entry name" value="IG_LIKE"/>
    <property type="match status" value="1"/>
</dbReference>
<gene>
    <name evidence="2" type="ORF">PR048_029288</name>
</gene>